<evidence type="ECO:0000313" key="2">
    <source>
        <dbReference type="Proteomes" id="UP000467560"/>
    </source>
</evidence>
<accession>A0A7X1RMZ5</accession>
<comment type="caution">
    <text evidence="1">The sequence shown here is derived from an EMBL/GenBank/DDBJ whole genome shotgun (WGS) entry which is preliminary data.</text>
</comment>
<organism evidence="1 2">
    <name type="scientific">Streptococcus mitis</name>
    <dbReference type="NCBI Taxonomy" id="28037"/>
    <lineage>
        <taxon>Bacteria</taxon>
        <taxon>Bacillati</taxon>
        <taxon>Bacillota</taxon>
        <taxon>Bacilli</taxon>
        <taxon>Lactobacillales</taxon>
        <taxon>Streptococcaceae</taxon>
        <taxon>Streptococcus</taxon>
        <taxon>Streptococcus mitis group</taxon>
    </lineage>
</organism>
<dbReference type="Proteomes" id="UP000467560">
    <property type="component" value="Unassembled WGS sequence"/>
</dbReference>
<reference evidence="1 2" key="1">
    <citation type="submission" date="2019-10" db="EMBL/GenBank/DDBJ databases">
        <title>Streptococcus mitis of the oral and urogenital tracts.</title>
        <authorList>
            <person name="Price T."/>
            <person name="Mores C.R."/>
            <person name="Putonti C."/>
            <person name="Wolfe A.J."/>
        </authorList>
    </citation>
    <scope>NUCLEOTIDE SEQUENCE [LARGE SCALE GENOMIC DNA]</scope>
    <source>
        <strain evidence="1 2">SM16</strain>
    </source>
</reference>
<proteinExistence type="predicted"/>
<protein>
    <submittedName>
        <fullName evidence="1">Alanine racemase</fullName>
    </submittedName>
</protein>
<sequence length="38" mass="4490">MLSILESSKRNEDSHMTMTIKVNYQKTFQQEQAPSPKY</sequence>
<evidence type="ECO:0000313" key="1">
    <source>
        <dbReference type="EMBL" id="MQQ52405.1"/>
    </source>
</evidence>
<dbReference type="AlphaFoldDB" id="A0A7X1RMZ5"/>
<gene>
    <name evidence="1" type="ORF">GEZ89_05425</name>
</gene>
<dbReference type="EMBL" id="WIJK01000012">
    <property type="protein sequence ID" value="MQQ52405.1"/>
    <property type="molecule type" value="Genomic_DNA"/>
</dbReference>
<name>A0A7X1RMZ5_STRMT</name>